<dbReference type="STRING" id="394958.BGI42_10450"/>
<proteinExistence type="predicted"/>
<sequence>MIMKNNIEYSSAKITSIDEKVTTIGIVKKLQKDNLIICANDKTELKVGEEIFINVFNKNQGIYLYNGIISNILQNTITINNVKYLLDKERRNNNRINVNIPLKVNKIRSISEKAIQLSKPIFMSGKNLSIRGILLECELDIPNDINFLMELPIENAKIYIETTTKRKYEKNNLYYYGCEFVLKDTTKNILLENYILKNYNTKFFKYYPNNR</sequence>
<dbReference type="OrthoDB" id="9927872at2"/>
<dbReference type="AlphaFoldDB" id="A0A1D7XL93"/>
<evidence type="ECO:0000313" key="1">
    <source>
        <dbReference type="EMBL" id="AOR24123.1"/>
    </source>
</evidence>
<name>A0A1D7XL93_9CLOT</name>
<protein>
    <submittedName>
        <fullName evidence="1">PilZ domain-containing protein</fullName>
    </submittedName>
</protein>
<dbReference type="KEGG" id="ctae:BGI42_10450"/>
<keyword evidence="2" id="KW-1185">Reference proteome</keyword>
<dbReference type="Gene3D" id="2.40.10.220">
    <property type="entry name" value="predicted glycosyltransferase like domains"/>
    <property type="match status" value="1"/>
</dbReference>
<reference evidence="2" key="1">
    <citation type="submission" date="2016-09" db="EMBL/GenBank/DDBJ databases">
        <title>Genomics of Clostridium taeniosporum, an organism which forms endospores with ribbon-like appendages.</title>
        <authorList>
            <person name="Walker J.R."/>
        </authorList>
    </citation>
    <scope>NUCLEOTIDE SEQUENCE [LARGE SCALE GENOMIC DNA]</scope>
    <source>
        <strain evidence="2">1/k</strain>
    </source>
</reference>
<dbReference type="EMBL" id="CP017253">
    <property type="protein sequence ID" value="AOR24123.1"/>
    <property type="molecule type" value="Genomic_DNA"/>
</dbReference>
<dbReference type="Proteomes" id="UP000094652">
    <property type="component" value="Chromosome"/>
</dbReference>
<accession>A0A1D7XL93</accession>
<organism evidence="1 2">
    <name type="scientific">Clostridium taeniosporum</name>
    <dbReference type="NCBI Taxonomy" id="394958"/>
    <lineage>
        <taxon>Bacteria</taxon>
        <taxon>Bacillati</taxon>
        <taxon>Bacillota</taxon>
        <taxon>Clostridia</taxon>
        <taxon>Eubacteriales</taxon>
        <taxon>Clostridiaceae</taxon>
        <taxon>Clostridium</taxon>
    </lineage>
</organism>
<evidence type="ECO:0000313" key="2">
    <source>
        <dbReference type="Proteomes" id="UP000094652"/>
    </source>
</evidence>
<gene>
    <name evidence="1" type="ORF">BGI42_10450</name>
</gene>